<dbReference type="CDD" id="cd19481">
    <property type="entry name" value="RecA-like_protease"/>
    <property type="match status" value="1"/>
</dbReference>
<dbReference type="PANTHER" id="PTHR46411:SF3">
    <property type="entry name" value="AAA+ ATPASE DOMAIN-CONTAINING PROTEIN"/>
    <property type="match status" value="1"/>
</dbReference>
<dbReference type="AlphaFoldDB" id="A0AAD5WW96"/>
<feature type="region of interest" description="Disordered" evidence="1">
    <location>
        <begin position="1"/>
        <end position="34"/>
    </location>
</feature>
<reference evidence="3" key="1">
    <citation type="submission" date="2020-05" db="EMBL/GenBank/DDBJ databases">
        <title>Phylogenomic resolution of chytrid fungi.</title>
        <authorList>
            <person name="Stajich J.E."/>
            <person name="Amses K."/>
            <person name="Simmons R."/>
            <person name="Seto K."/>
            <person name="Myers J."/>
            <person name="Bonds A."/>
            <person name="Quandt C.A."/>
            <person name="Barry K."/>
            <person name="Liu P."/>
            <person name="Grigoriev I."/>
            <person name="Longcore J.E."/>
            <person name="James T.Y."/>
        </authorList>
    </citation>
    <scope>NUCLEOTIDE SEQUENCE</scope>
    <source>
        <strain evidence="3">JEL0318</strain>
    </source>
</reference>
<dbReference type="SMART" id="SM00382">
    <property type="entry name" value="AAA"/>
    <property type="match status" value="1"/>
</dbReference>
<name>A0AAD5WW96_9FUNG</name>
<protein>
    <recommendedName>
        <fullName evidence="2">AAA+ ATPase domain-containing protein</fullName>
    </recommendedName>
</protein>
<feature type="domain" description="AAA+ ATPase" evidence="2">
    <location>
        <begin position="446"/>
        <end position="573"/>
    </location>
</feature>
<dbReference type="InterPro" id="IPR027417">
    <property type="entry name" value="P-loop_NTPase"/>
</dbReference>
<dbReference type="Proteomes" id="UP001212841">
    <property type="component" value="Unassembled WGS sequence"/>
</dbReference>
<comment type="caution">
    <text evidence="3">The sequence shown here is derived from an EMBL/GenBank/DDBJ whole genome shotgun (WGS) entry which is preliminary data.</text>
</comment>
<dbReference type="GO" id="GO:0016887">
    <property type="term" value="F:ATP hydrolysis activity"/>
    <property type="evidence" value="ECO:0007669"/>
    <property type="project" value="InterPro"/>
</dbReference>
<dbReference type="SUPFAM" id="SSF52540">
    <property type="entry name" value="P-loop containing nucleoside triphosphate hydrolases"/>
    <property type="match status" value="1"/>
</dbReference>
<sequence>MTAPPPPPPPSASAPAPEPAHIFTPFTRTGTDPSSAVYQLPNPPQSQSSIPSLKAFIRNFTSSSISLKSYAAPQLYMVLPRLQCLQFSVNRYNDGVRTPSDEFELYWKRRTLNWLSGVGYQVKDATEEIVIEGLDEIIKDLEEVYHEEISDAREAISNGLIIFDALGELYKCDVPLQGRTNLGGTNAVFMLTDAYYEEHRSLVGMEKSFHFTLDFIVSVGNHFTVVSFTEVLSRWMGVNSRSITDLSYVPVSPSLLPSLKARGKKYLEYGTGGAKFVAYSPHTFFIHSTPRSTTSLSSSSRQSVLPSGGRVMIDSARGAELGHHASQGVDEPTQAMITRAGQYRRLINTSSSSSSSKSITPSSDALPLWTTIPEGLQIYTWPALVGFSFTAKSWGHVLVSSLHPITFQHTAFDNLVLSEDRKQLIRALVKFGSDPDTEDIISNKRGGSIFLLHGPPGVGKTLTAEAISELLERPLYYVSMGELGLTPDEMERRLTDVLELCAEWNALVLLDEADIFLEKRSTADIVRNAMVVIMLRLLEYHPGILFLTTNRVRTFDPAFESRVTVALHYPDLDFEARKQVWRNLMGRVKVEVEGEIDYDRLARRELNGRQIKNAVRLAVALGR</sequence>
<feature type="non-terminal residue" evidence="3">
    <location>
        <position position="623"/>
    </location>
</feature>
<dbReference type="EMBL" id="JADGJD010002530">
    <property type="protein sequence ID" value="KAJ3031884.1"/>
    <property type="molecule type" value="Genomic_DNA"/>
</dbReference>
<dbReference type="InterPro" id="IPR003959">
    <property type="entry name" value="ATPase_AAA_core"/>
</dbReference>
<evidence type="ECO:0000313" key="3">
    <source>
        <dbReference type="EMBL" id="KAJ3031884.1"/>
    </source>
</evidence>
<organism evidence="3 4">
    <name type="scientific">Rhizophlyctis rosea</name>
    <dbReference type="NCBI Taxonomy" id="64517"/>
    <lineage>
        <taxon>Eukaryota</taxon>
        <taxon>Fungi</taxon>
        <taxon>Fungi incertae sedis</taxon>
        <taxon>Chytridiomycota</taxon>
        <taxon>Chytridiomycota incertae sedis</taxon>
        <taxon>Chytridiomycetes</taxon>
        <taxon>Rhizophlyctidales</taxon>
        <taxon>Rhizophlyctidaceae</taxon>
        <taxon>Rhizophlyctis</taxon>
    </lineage>
</organism>
<dbReference type="GO" id="GO:0005524">
    <property type="term" value="F:ATP binding"/>
    <property type="evidence" value="ECO:0007669"/>
    <property type="project" value="InterPro"/>
</dbReference>
<gene>
    <name evidence="3" type="ORF">HK097_005402</name>
</gene>
<dbReference type="Gene3D" id="3.40.50.300">
    <property type="entry name" value="P-loop containing nucleotide triphosphate hydrolases"/>
    <property type="match status" value="1"/>
</dbReference>
<evidence type="ECO:0000259" key="2">
    <source>
        <dbReference type="SMART" id="SM00382"/>
    </source>
</evidence>
<evidence type="ECO:0000313" key="4">
    <source>
        <dbReference type="Proteomes" id="UP001212841"/>
    </source>
</evidence>
<dbReference type="InterPro" id="IPR003593">
    <property type="entry name" value="AAA+_ATPase"/>
</dbReference>
<keyword evidence="4" id="KW-1185">Reference proteome</keyword>
<feature type="compositionally biased region" description="Pro residues" evidence="1">
    <location>
        <begin position="1"/>
        <end position="18"/>
    </location>
</feature>
<dbReference type="Pfam" id="PF00004">
    <property type="entry name" value="AAA"/>
    <property type="match status" value="1"/>
</dbReference>
<proteinExistence type="predicted"/>
<dbReference type="PANTHER" id="PTHR46411">
    <property type="entry name" value="FAMILY ATPASE, PUTATIVE-RELATED"/>
    <property type="match status" value="1"/>
</dbReference>
<evidence type="ECO:0000256" key="1">
    <source>
        <dbReference type="SAM" id="MobiDB-lite"/>
    </source>
</evidence>
<accession>A0AAD5WW96</accession>